<evidence type="ECO:0000313" key="1">
    <source>
        <dbReference type="EMBL" id="CBY25156.1"/>
    </source>
</evidence>
<evidence type="ECO:0000313" key="2">
    <source>
        <dbReference type="Proteomes" id="UP000001307"/>
    </source>
</evidence>
<reference evidence="1 2" key="1">
    <citation type="journal article" date="2010" name="Science">
        <title>Plasticity of animal genome architecture unmasked by rapid evolution of a pelagic tunicate.</title>
        <authorList>
            <person name="Denoeud F."/>
            <person name="Henriet S."/>
            <person name="Mungpakdee S."/>
            <person name="Aury J.M."/>
            <person name="Da Silva C."/>
            <person name="Brinkmann H."/>
            <person name="Mikhaleva J."/>
            <person name="Olsen L.C."/>
            <person name="Jubin C."/>
            <person name="Canestro C."/>
            <person name="Bouquet J.M."/>
            <person name="Danks G."/>
            <person name="Poulain J."/>
            <person name="Campsteijn C."/>
            <person name="Adamski M."/>
            <person name="Cross I."/>
            <person name="Yadetie F."/>
            <person name="Muffato M."/>
            <person name="Louis A."/>
            <person name="Butcher S."/>
            <person name="Tsagkogeorga G."/>
            <person name="Konrad A."/>
            <person name="Singh S."/>
            <person name="Jensen M.F."/>
            <person name="Cong E.H."/>
            <person name="Eikeseth-Otteraa H."/>
            <person name="Noel B."/>
            <person name="Anthouard V."/>
            <person name="Porcel B.M."/>
            <person name="Kachouri-Lafond R."/>
            <person name="Nishino A."/>
            <person name="Ugolini M."/>
            <person name="Chourrout P."/>
            <person name="Nishida H."/>
            <person name="Aasland R."/>
            <person name="Huzurbazar S."/>
            <person name="Westhof E."/>
            <person name="Delsuc F."/>
            <person name="Lehrach H."/>
            <person name="Reinhardt R."/>
            <person name="Weissenbach J."/>
            <person name="Roy S.W."/>
            <person name="Artiguenave F."/>
            <person name="Postlethwait J.H."/>
            <person name="Manak J.R."/>
            <person name="Thompson E.M."/>
            <person name="Jaillon O."/>
            <person name="Du Pasquier L."/>
            <person name="Boudinot P."/>
            <person name="Liberles D.A."/>
            <person name="Volff J.N."/>
            <person name="Philippe H."/>
            <person name="Lenhard B."/>
            <person name="Roest Crollius H."/>
            <person name="Wincker P."/>
            <person name="Chourrout D."/>
        </authorList>
    </citation>
    <scope>NUCLEOTIDE SEQUENCE [LARGE SCALE GENOMIC DNA]</scope>
</reference>
<dbReference type="InParanoid" id="E4XXS2"/>
<protein>
    <submittedName>
        <fullName evidence="1">Uncharacterized protein</fullName>
    </submittedName>
</protein>
<organism evidence="1 2">
    <name type="scientific">Oikopleura dioica</name>
    <name type="common">Tunicate</name>
    <dbReference type="NCBI Taxonomy" id="34765"/>
    <lineage>
        <taxon>Eukaryota</taxon>
        <taxon>Metazoa</taxon>
        <taxon>Chordata</taxon>
        <taxon>Tunicata</taxon>
        <taxon>Appendicularia</taxon>
        <taxon>Copelata</taxon>
        <taxon>Oikopleuridae</taxon>
        <taxon>Oikopleura</taxon>
    </lineage>
</organism>
<proteinExistence type="predicted"/>
<name>E4XXS2_OIKDI</name>
<dbReference type="EMBL" id="FN653291">
    <property type="protein sequence ID" value="CBY25156.1"/>
    <property type="molecule type" value="Genomic_DNA"/>
</dbReference>
<dbReference type="AlphaFoldDB" id="E4XXS2"/>
<dbReference type="Proteomes" id="UP000001307">
    <property type="component" value="Unassembled WGS sequence"/>
</dbReference>
<accession>E4XXS2</accession>
<gene>
    <name evidence="1" type="ORF">GSOID_T00007470001</name>
</gene>
<keyword evidence="2" id="KW-1185">Reference proteome</keyword>
<sequence length="387" mass="44859">MPPRRGISSQTSETDEKELIEHIEREKKRVTQKFQAWSSANILGHDRYHNIRTGLRIASPAFSNPIIYSKNEKALAVLSEKIRLTGKPVYNFDSHLEIERNEPNLSEEMENIFTKPTLRFEGRNMINAKEKFSQIRKEHVEALEKICGFEIEGYPSASLLETVLMDPQYTVNSIEDYTRAIAQMSYSYRGNLKLQIQKAWITWVSKIVNDFLTKSVNPAEIDQKYDHNCMVVFNLLEDETFFPFSGFYTPIQLKRFFSLAGYIREHKGAPIFASDGQSLMVPTYHLNVPSDFVADKRHGPNLKIIYDEEFQPESSSKSAQPMTSRVRSYTTGEVFVFYEKPEFAERAVEIFNEQKWSRFLPMMKTEKLHNKAFRISQMNISRAIGTG</sequence>